<evidence type="ECO:0000313" key="3">
    <source>
        <dbReference type="Proteomes" id="UP000799291"/>
    </source>
</evidence>
<feature type="region of interest" description="Disordered" evidence="1">
    <location>
        <begin position="147"/>
        <end position="182"/>
    </location>
</feature>
<accession>A0A6G1IR63</accession>
<name>A0A6G1IR63_9PLEO</name>
<evidence type="ECO:0000313" key="2">
    <source>
        <dbReference type="EMBL" id="KAF2680359.1"/>
    </source>
</evidence>
<sequence>MEAAARTSRMGDVYVAGFETRPKCHKERAASAPASGTLGLLHMCRRQRKLAPHLRSPELHHLSDSARSFAVEQQRGSGSLFLTFLQRPSGGQRSETLTSHLHLPSGATPHALSQTYSQFTPPRSASPVRACRAARVHLPARCPPAARCPRRDSRLPATSLDRLRATSDRPHAPRNSHHQLTPPSCHLAAVWHRANRGNSRSAFRPAGTTHPTVQHRAPQRLLILPAAPDRADEPVSVAAPRRPALSLRHSTLQRIFSLAARTSAVVV</sequence>
<dbReference type="AlphaFoldDB" id="A0A6G1IR63"/>
<dbReference type="EMBL" id="MU005597">
    <property type="protein sequence ID" value="KAF2680359.1"/>
    <property type="molecule type" value="Genomic_DNA"/>
</dbReference>
<organism evidence="2 3">
    <name type="scientific">Lentithecium fluviatile CBS 122367</name>
    <dbReference type="NCBI Taxonomy" id="1168545"/>
    <lineage>
        <taxon>Eukaryota</taxon>
        <taxon>Fungi</taxon>
        <taxon>Dikarya</taxon>
        <taxon>Ascomycota</taxon>
        <taxon>Pezizomycotina</taxon>
        <taxon>Dothideomycetes</taxon>
        <taxon>Pleosporomycetidae</taxon>
        <taxon>Pleosporales</taxon>
        <taxon>Massarineae</taxon>
        <taxon>Lentitheciaceae</taxon>
        <taxon>Lentithecium</taxon>
    </lineage>
</organism>
<protein>
    <submittedName>
        <fullName evidence="2">Uncharacterized protein</fullName>
    </submittedName>
</protein>
<evidence type="ECO:0000256" key="1">
    <source>
        <dbReference type="SAM" id="MobiDB-lite"/>
    </source>
</evidence>
<feature type="compositionally biased region" description="Basic and acidic residues" evidence="1">
    <location>
        <begin position="161"/>
        <end position="171"/>
    </location>
</feature>
<dbReference type="Proteomes" id="UP000799291">
    <property type="component" value="Unassembled WGS sequence"/>
</dbReference>
<keyword evidence="3" id="KW-1185">Reference proteome</keyword>
<gene>
    <name evidence="2" type="ORF">K458DRAFT_393006</name>
</gene>
<reference evidence="2" key="1">
    <citation type="journal article" date="2020" name="Stud. Mycol.">
        <title>101 Dothideomycetes genomes: a test case for predicting lifestyles and emergence of pathogens.</title>
        <authorList>
            <person name="Haridas S."/>
            <person name="Albert R."/>
            <person name="Binder M."/>
            <person name="Bloem J."/>
            <person name="Labutti K."/>
            <person name="Salamov A."/>
            <person name="Andreopoulos B."/>
            <person name="Baker S."/>
            <person name="Barry K."/>
            <person name="Bills G."/>
            <person name="Bluhm B."/>
            <person name="Cannon C."/>
            <person name="Castanera R."/>
            <person name="Culley D."/>
            <person name="Daum C."/>
            <person name="Ezra D."/>
            <person name="Gonzalez J."/>
            <person name="Henrissat B."/>
            <person name="Kuo A."/>
            <person name="Liang C."/>
            <person name="Lipzen A."/>
            <person name="Lutzoni F."/>
            <person name="Magnuson J."/>
            <person name="Mondo S."/>
            <person name="Nolan M."/>
            <person name="Ohm R."/>
            <person name="Pangilinan J."/>
            <person name="Park H.-J."/>
            <person name="Ramirez L."/>
            <person name="Alfaro M."/>
            <person name="Sun H."/>
            <person name="Tritt A."/>
            <person name="Yoshinaga Y."/>
            <person name="Zwiers L.-H."/>
            <person name="Turgeon B."/>
            <person name="Goodwin S."/>
            <person name="Spatafora J."/>
            <person name="Crous P."/>
            <person name="Grigoriev I."/>
        </authorList>
    </citation>
    <scope>NUCLEOTIDE SEQUENCE</scope>
    <source>
        <strain evidence="2">CBS 122367</strain>
    </source>
</reference>
<proteinExistence type="predicted"/>